<evidence type="ECO:0000256" key="1">
    <source>
        <dbReference type="ARBA" id="ARBA00038087"/>
    </source>
</evidence>
<dbReference type="Pfam" id="PF04865">
    <property type="entry name" value="Baseplate_J"/>
    <property type="match status" value="1"/>
</dbReference>
<name>A0A3E4VCI9_MEDGN</name>
<dbReference type="InterPro" id="IPR058531">
    <property type="entry name" value="Baseplate_J_M"/>
</dbReference>
<dbReference type="PANTHER" id="PTHR37829">
    <property type="entry name" value="PHAGE-LIKE ELEMENT PBSX PROTEIN XKDT"/>
    <property type="match status" value="1"/>
</dbReference>
<dbReference type="PIRSF" id="PIRSF020481">
    <property type="entry name" value="BAP"/>
    <property type="match status" value="1"/>
</dbReference>
<feature type="domain" description="Baseplate J-like C-terminal" evidence="4">
    <location>
        <begin position="294"/>
        <end position="368"/>
    </location>
</feature>
<evidence type="ECO:0000313" key="5">
    <source>
        <dbReference type="EMBL" id="RGM25118.1"/>
    </source>
</evidence>
<dbReference type="InterPro" id="IPR052399">
    <property type="entry name" value="Phage_Baseplate_Assmbl_Protein"/>
</dbReference>
<dbReference type="InterPro" id="IPR058530">
    <property type="entry name" value="Baseplate_J-like_C"/>
</dbReference>
<protein>
    <submittedName>
        <fullName evidence="5">Phage tail protein</fullName>
    </submittedName>
</protein>
<evidence type="ECO:0000259" key="2">
    <source>
        <dbReference type="Pfam" id="PF04865"/>
    </source>
</evidence>
<comment type="similarity">
    <text evidence="1">Belongs to the Mu gp47/PBSX XkdT family.</text>
</comment>
<organism evidence="5 6">
    <name type="scientific">Mediterraneibacter gnavus</name>
    <name type="common">Ruminococcus gnavus</name>
    <dbReference type="NCBI Taxonomy" id="33038"/>
    <lineage>
        <taxon>Bacteria</taxon>
        <taxon>Bacillati</taxon>
        <taxon>Bacillota</taxon>
        <taxon>Clostridia</taxon>
        <taxon>Lachnospirales</taxon>
        <taxon>Lachnospiraceae</taxon>
        <taxon>Mediterraneibacter</taxon>
    </lineage>
</organism>
<dbReference type="InterPro" id="IPR006949">
    <property type="entry name" value="Barrel_Baseplate_J-like"/>
</dbReference>
<proteinExistence type="inferred from homology"/>
<evidence type="ECO:0000259" key="3">
    <source>
        <dbReference type="Pfam" id="PF26078"/>
    </source>
</evidence>
<dbReference type="PANTHER" id="PTHR37829:SF3">
    <property type="entry name" value="PROTEIN JAYE-RELATED"/>
    <property type="match status" value="1"/>
</dbReference>
<dbReference type="Pfam" id="PF26078">
    <property type="entry name" value="Baseplate_J_M"/>
    <property type="match status" value="1"/>
</dbReference>
<reference evidence="5 6" key="1">
    <citation type="submission" date="2018-08" db="EMBL/GenBank/DDBJ databases">
        <title>A genome reference for cultivated species of the human gut microbiota.</title>
        <authorList>
            <person name="Zou Y."/>
            <person name="Xue W."/>
            <person name="Luo G."/>
        </authorList>
    </citation>
    <scope>NUCLEOTIDE SEQUENCE [LARGE SCALE GENOMIC DNA]</scope>
    <source>
        <strain evidence="5 6">TF01-20-2</strain>
    </source>
</reference>
<sequence length="381" mass="41770">MAIEQIEKLPDVNFIDDDINLEGIQKQMVQDYKDKYHEETEEDVTLERGEPISLILYACSVQIYQMYMFVDRAGKQNLLKYAYGEFLDNLAALKGIERTAAKPATVTIRFTLSEAQPGATAIPAGTRVTDGTVYFATDEYAEIKAGETTVDVACTSIETGEALNGITEGSIQTLVDPIPYVESVTNTTETDGGADQESDESLKDRIYIAPSRYSTAGTEEAYIYWVKTYNGNIADVKVGSDNPGEVDIVFLMDDGIPSQEMISGLTKYITDPNIRPLTDKVVVKAPTAVNYNIELTYYINSSDSGSVATIQGEVSKAIDEFVTWQQSKIGRDINSSELIKRITAAGAKRVEIKSPVFQKIGDTSIAHLASRSVTYGGVEDD</sequence>
<accession>A0A3E4VCI9</accession>
<dbReference type="InterPro" id="IPR014507">
    <property type="entry name" value="Baseplate_assembly_J_pred"/>
</dbReference>
<gene>
    <name evidence="5" type="ORF">DXC31_02590</name>
</gene>
<feature type="domain" description="Baseplate J-like central" evidence="3">
    <location>
        <begin position="214"/>
        <end position="285"/>
    </location>
</feature>
<evidence type="ECO:0000313" key="6">
    <source>
        <dbReference type="Proteomes" id="UP000260808"/>
    </source>
</evidence>
<feature type="domain" description="Baseplate protein J-like barrel" evidence="2">
    <location>
        <begin position="107"/>
        <end position="193"/>
    </location>
</feature>
<dbReference type="Proteomes" id="UP000260808">
    <property type="component" value="Unassembled WGS sequence"/>
</dbReference>
<comment type="caution">
    <text evidence="5">The sequence shown here is derived from an EMBL/GenBank/DDBJ whole genome shotgun (WGS) entry which is preliminary data.</text>
</comment>
<dbReference type="AlphaFoldDB" id="A0A3E4VCI9"/>
<evidence type="ECO:0000259" key="4">
    <source>
        <dbReference type="Pfam" id="PF26079"/>
    </source>
</evidence>
<dbReference type="Pfam" id="PF26079">
    <property type="entry name" value="Baseplate_J_C"/>
    <property type="match status" value="1"/>
</dbReference>
<dbReference type="EMBL" id="QSSX01000004">
    <property type="protein sequence ID" value="RGM25118.1"/>
    <property type="molecule type" value="Genomic_DNA"/>
</dbReference>